<protein>
    <recommendedName>
        <fullName evidence="1">CobW/HypB/UreG nucleotide-binding domain-containing protein</fullName>
    </recommendedName>
</protein>
<reference evidence="2 3" key="1">
    <citation type="journal article" date="2016" name="Sci. Rep.">
        <title>Metabolic traits of an uncultured archaeal lineage -MSBL1- from brine pools of the Red Sea.</title>
        <authorList>
            <person name="Mwirichia R."/>
            <person name="Alam I."/>
            <person name="Rashid M."/>
            <person name="Vinu M."/>
            <person name="Ba-Alawi W."/>
            <person name="Anthony Kamau A."/>
            <person name="Kamanda Ngugi D."/>
            <person name="Goker M."/>
            <person name="Klenk H.P."/>
            <person name="Bajic V."/>
            <person name="Stingl U."/>
        </authorList>
    </citation>
    <scope>NUCLEOTIDE SEQUENCE [LARGE SCALE GENOMIC DNA]</scope>
    <source>
        <strain evidence="2">SCGC-AAA261D19</strain>
    </source>
</reference>
<proteinExistence type="predicted"/>
<dbReference type="Proteomes" id="UP000070400">
    <property type="component" value="Unassembled WGS sequence"/>
</dbReference>
<dbReference type="InterPro" id="IPR027417">
    <property type="entry name" value="P-loop_NTPase"/>
</dbReference>
<dbReference type="InterPro" id="IPR003495">
    <property type="entry name" value="CobW/HypB/UreG_nucleotide-bd"/>
</dbReference>
<dbReference type="Gene3D" id="3.40.50.300">
    <property type="entry name" value="P-loop containing nucleotide triphosphate hydrolases"/>
    <property type="match status" value="1"/>
</dbReference>
<dbReference type="Pfam" id="PF02492">
    <property type="entry name" value="cobW"/>
    <property type="match status" value="1"/>
</dbReference>
<dbReference type="AlphaFoldDB" id="A0A133V8P4"/>
<feature type="domain" description="CobW/HypB/UreG nucleotide-binding" evidence="1">
    <location>
        <begin position="16"/>
        <end position="168"/>
    </location>
</feature>
<dbReference type="GO" id="GO:0005737">
    <property type="term" value="C:cytoplasm"/>
    <property type="evidence" value="ECO:0007669"/>
    <property type="project" value="TreeGrafter"/>
</dbReference>
<dbReference type="EMBL" id="LHXX01000002">
    <property type="protein sequence ID" value="KXB02831.1"/>
    <property type="molecule type" value="Genomic_DNA"/>
</dbReference>
<gene>
    <name evidence="2" type="ORF">AKJ43_00170</name>
</gene>
<dbReference type="PANTHER" id="PTHR13748">
    <property type="entry name" value="COBW-RELATED"/>
    <property type="match status" value="1"/>
</dbReference>
<evidence type="ECO:0000313" key="3">
    <source>
        <dbReference type="Proteomes" id="UP000070400"/>
    </source>
</evidence>
<evidence type="ECO:0000259" key="1">
    <source>
        <dbReference type="Pfam" id="PF02492"/>
    </source>
</evidence>
<accession>A0A133V8P4</accession>
<evidence type="ECO:0000313" key="2">
    <source>
        <dbReference type="EMBL" id="KXB02831.1"/>
    </source>
</evidence>
<dbReference type="InterPro" id="IPR051316">
    <property type="entry name" value="Zinc-reg_GTPase_activator"/>
</dbReference>
<comment type="caution">
    <text evidence="2">The sequence shown here is derived from an EMBL/GenBank/DDBJ whole genome shotgun (WGS) entry which is preliminary data.</text>
</comment>
<name>A0A133V8P4_9EURY</name>
<sequence>MERPQLSRRWGKKLSENGKRIAVVSNDKGAISVDGEVIKKLGFETGEIAGGCVCFYLPLLKHIIDTITQKLVPDVLFLEPVAYFLPSKLYSDLRKKFEGVELAPVIILADASRLLDYKERSEELSYLESRQVKDAEVLVISKVDLVSENQLSAVRKIVQRINPKARLVETSGKTGAGLGELSNIILQEYVFSSVVLLAFPRMDLIPFASRSPTSS</sequence>
<keyword evidence="3" id="KW-1185">Reference proteome</keyword>
<dbReference type="SUPFAM" id="SSF52540">
    <property type="entry name" value="P-loop containing nucleoside triphosphate hydrolases"/>
    <property type="match status" value="1"/>
</dbReference>
<organism evidence="2 3">
    <name type="scientific">candidate division MSBL1 archaeon SCGC-AAA261D19</name>
    <dbReference type="NCBI Taxonomy" id="1698273"/>
    <lineage>
        <taxon>Archaea</taxon>
        <taxon>Methanobacteriati</taxon>
        <taxon>Methanobacteriota</taxon>
        <taxon>candidate division MSBL1</taxon>
    </lineage>
</organism>
<dbReference type="PANTHER" id="PTHR13748:SF62">
    <property type="entry name" value="COBW DOMAIN-CONTAINING PROTEIN"/>
    <property type="match status" value="1"/>
</dbReference>